<feature type="transmembrane region" description="Helical" evidence="4">
    <location>
        <begin position="12"/>
        <end position="29"/>
    </location>
</feature>
<dbReference type="InterPro" id="IPR052346">
    <property type="entry name" value="O-mannosyl-transferase_TMTC"/>
</dbReference>
<dbReference type="Gene3D" id="1.25.40.10">
    <property type="entry name" value="Tetratricopeptide repeat domain"/>
    <property type="match status" value="1"/>
</dbReference>
<keyword evidence="6" id="KW-1185">Reference proteome</keyword>
<dbReference type="SUPFAM" id="SSF48452">
    <property type="entry name" value="TPR-like"/>
    <property type="match status" value="1"/>
</dbReference>
<evidence type="ECO:0000313" key="6">
    <source>
        <dbReference type="Proteomes" id="UP000634522"/>
    </source>
</evidence>
<reference evidence="5 6" key="1">
    <citation type="submission" date="2019-12" db="EMBL/GenBank/DDBJ databases">
        <title>Comparative genomics gives insights into the taxonomy of the Azoarcus-Aromatoleum group and reveals separate origins of nif in the plant-associated Azoarcus and non-plant-associated Aromatoleum sub-groups.</title>
        <authorList>
            <person name="Lafos M."/>
            <person name="Maluk M."/>
            <person name="Batista M."/>
            <person name="Junghare M."/>
            <person name="Carmona M."/>
            <person name="Faoro H."/>
            <person name="Cruz L.M."/>
            <person name="Battistoni F."/>
            <person name="De Souza E."/>
            <person name="Pedrosa F."/>
            <person name="Chen W.-M."/>
            <person name="Poole P.S."/>
            <person name="Dixon R.A."/>
            <person name="James E.K."/>
        </authorList>
    </citation>
    <scope>NUCLEOTIDE SEQUENCE [LARGE SCALE GENOMIC DNA]</scope>
    <source>
        <strain evidence="5 6">T</strain>
    </source>
</reference>
<dbReference type="EMBL" id="WTVS01000056">
    <property type="protein sequence ID" value="NMF99882.1"/>
    <property type="molecule type" value="Genomic_DNA"/>
</dbReference>
<feature type="transmembrane region" description="Helical" evidence="4">
    <location>
        <begin position="180"/>
        <end position="196"/>
    </location>
</feature>
<keyword evidence="4" id="KW-1133">Transmembrane helix</keyword>
<protein>
    <submittedName>
        <fullName evidence="5">Tetratricopeptide repeat protein</fullName>
    </submittedName>
</protein>
<feature type="repeat" description="TPR" evidence="3">
    <location>
        <begin position="433"/>
        <end position="466"/>
    </location>
</feature>
<comment type="caution">
    <text evidence="5">The sequence shown here is derived from an EMBL/GenBank/DDBJ whole genome shotgun (WGS) entry which is preliminary data.</text>
</comment>
<evidence type="ECO:0000313" key="5">
    <source>
        <dbReference type="EMBL" id="NMF99882.1"/>
    </source>
</evidence>
<dbReference type="InterPro" id="IPR019734">
    <property type="entry name" value="TPR_rpt"/>
</dbReference>
<keyword evidence="1" id="KW-0677">Repeat</keyword>
<proteinExistence type="predicted"/>
<dbReference type="PROSITE" id="PS50005">
    <property type="entry name" value="TPR"/>
    <property type="match status" value="4"/>
</dbReference>
<dbReference type="Pfam" id="PF13181">
    <property type="entry name" value="TPR_8"/>
    <property type="match status" value="1"/>
</dbReference>
<feature type="transmembrane region" description="Helical" evidence="4">
    <location>
        <begin position="202"/>
        <end position="218"/>
    </location>
</feature>
<keyword evidence="4" id="KW-0812">Transmembrane</keyword>
<evidence type="ECO:0000256" key="1">
    <source>
        <dbReference type="ARBA" id="ARBA00022737"/>
    </source>
</evidence>
<feature type="repeat" description="TPR" evidence="3">
    <location>
        <begin position="469"/>
        <end position="502"/>
    </location>
</feature>
<dbReference type="InterPro" id="IPR011990">
    <property type="entry name" value="TPR-like_helical_dom_sf"/>
</dbReference>
<feature type="transmembrane region" description="Helical" evidence="4">
    <location>
        <begin position="310"/>
        <end position="329"/>
    </location>
</feature>
<evidence type="ECO:0000256" key="2">
    <source>
        <dbReference type="ARBA" id="ARBA00022803"/>
    </source>
</evidence>
<keyword evidence="2 3" id="KW-0802">TPR repeat</keyword>
<dbReference type="SMART" id="SM00028">
    <property type="entry name" value="TPR"/>
    <property type="match status" value="5"/>
</dbReference>
<feature type="transmembrane region" description="Helical" evidence="4">
    <location>
        <begin position="336"/>
        <end position="356"/>
    </location>
</feature>
<gene>
    <name evidence="5" type="ORF">GPA27_21130</name>
</gene>
<feature type="repeat" description="TPR" evidence="3">
    <location>
        <begin position="537"/>
        <end position="570"/>
    </location>
</feature>
<dbReference type="Proteomes" id="UP000634522">
    <property type="component" value="Unassembled WGS sequence"/>
</dbReference>
<feature type="transmembrane region" description="Helical" evidence="4">
    <location>
        <begin position="123"/>
        <end position="140"/>
    </location>
</feature>
<keyword evidence="4" id="KW-0472">Membrane</keyword>
<sequence>MKTAESSLLPRAIVAALLITVIFAAYHGIEANSFHFDDWHNILLNTAIHLDDLTLNGLLDAARGASLPHRPVASITFAIDWWRGGGERAAHFLVTNLVLHGATGVAVFAFLLQSLSLTGSDKASLRTVAAAGLAAAWWLVQPIHVQAVSYVVQRMTELAALFSVLCIWAYARGRTAERGRMAWWALSLLCLILGALSKQNAWITPALLLMAEFLVLRQHSDLVRNRLDRWLLALPAILGVLGLAALFIDGPFSQWILRGYEWRDFTLAERLLTQPKVVLFHVSQLLWPLPDRFSLEHDIEIVRSATALQFWLPMSAVLAWTLGGIWLALHRKTRLAGFFVLWVPVTLLIESTFVPLELVFEHRMYLPSVGVAGLIALGLARTPGRTAKLSAPAWAAVALATAFGIWSTQQRLPQWHTEISLLENSTRHAPGSVRIWNQLGLEYLEHGNLELARRAIDRANQIEPRWGDGYPFVNRGVVLEAMGQRDKALAIYEEAIRLFPRQVLGYNNRGLIRLRAGEFELASRDFDRAIEIEPDYAPAWTNRGTTNFLRGRTEAALPDFETAVRLSPRESIAWHYLANIYAARGRQAEAAAARLRACRLGVAKDCTQ</sequence>
<dbReference type="PANTHER" id="PTHR44227">
    <property type="match status" value="1"/>
</dbReference>
<feature type="transmembrane region" description="Helical" evidence="4">
    <location>
        <begin position="230"/>
        <end position="248"/>
    </location>
</feature>
<feature type="transmembrane region" description="Helical" evidence="4">
    <location>
        <begin position="89"/>
        <end position="111"/>
    </location>
</feature>
<organism evidence="5 6">
    <name type="scientific">Aromatoleum toluolicum</name>
    <dbReference type="NCBI Taxonomy" id="90060"/>
    <lineage>
        <taxon>Bacteria</taxon>
        <taxon>Pseudomonadati</taxon>
        <taxon>Pseudomonadota</taxon>
        <taxon>Betaproteobacteria</taxon>
        <taxon>Rhodocyclales</taxon>
        <taxon>Rhodocyclaceae</taxon>
        <taxon>Aromatoleum</taxon>
    </lineage>
</organism>
<dbReference type="Pfam" id="PF13432">
    <property type="entry name" value="TPR_16"/>
    <property type="match status" value="2"/>
</dbReference>
<name>A0ABX1NKL0_9RHOO</name>
<evidence type="ECO:0000256" key="4">
    <source>
        <dbReference type="SAM" id="Phobius"/>
    </source>
</evidence>
<feature type="repeat" description="TPR" evidence="3">
    <location>
        <begin position="503"/>
        <end position="536"/>
    </location>
</feature>
<evidence type="ECO:0000256" key="3">
    <source>
        <dbReference type="PROSITE-ProRule" id="PRU00339"/>
    </source>
</evidence>
<feature type="transmembrane region" description="Helical" evidence="4">
    <location>
        <begin position="152"/>
        <end position="171"/>
    </location>
</feature>
<accession>A0ABX1NKL0</accession>
<dbReference type="PANTHER" id="PTHR44227:SF3">
    <property type="entry name" value="PROTEIN O-MANNOSYL-TRANSFERASE TMTC4"/>
    <property type="match status" value="1"/>
</dbReference>